<reference evidence="1 2" key="1">
    <citation type="submission" date="2018-01" db="EMBL/GenBank/DDBJ databases">
        <title>A novel member of the phylum Bacteroidetes isolated from glacier ice.</title>
        <authorList>
            <person name="Liu Q."/>
            <person name="Xin Y.-H."/>
        </authorList>
    </citation>
    <scope>NUCLEOTIDE SEQUENCE [LARGE SCALE GENOMIC DNA]</scope>
    <source>
        <strain evidence="1 2">RB1R16</strain>
    </source>
</reference>
<gene>
    <name evidence="1" type="ORF">CJD36_010045</name>
</gene>
<evidence type="ECO:0000313" key="2">
    <source>
        <dbReference type="Proteomes" id="UP000239872"/>
    </source>
</evidence>
<dbReference type="RefSeq" id="WP_105038996.1">
    <property type="nucleotide sequence ID" value="NZ_PPSL01000002.1"/>
</dbReference>
<protein>
    <submittedName>
        <fullName evidence="1">Uncharacterized protein</fullName>
    </submittedName>
</protein>
<organism evidence="1 2">
    <name type="scientific">Flavipsychrobacter stenotrophus</name>
    <dbReference type="NCBI Taxonomy" id="2077091"/>
    <lineage>
        <taxon>Bacteria</taxon>
        <taxon>Pseudomonadati</taxon>
        <taxon>Bacteroidota</taxon>
        <taxon>Chitinophagia</taxon>
        <taxon>Chitinophagales</taxon>
        <taxon>Chitinophagaceae</taxon>
        <taxon>Flavipsychrobacter</taxon>
    </lineage>
</organism>
<proteinExistence type="predicted"/>
<comment type="caution">
    <text evidence="1">The sequence shown here is derived from an EMBL/GenBank/DDBJ whole genome shotgun (WGS) entry which is preliminary data.</text>
</comment>
<sequence length="273" mass="29137">MRSINFTHSGGFPLTQDELDHMQKAYTECINILGTLGAGSSTPTIISGMAMTTAGSAVTITDGWFFYNGTMIKFTGSTVTPTGTNVPLVIIANNTTSLTYNDGSSFPAVSNVTAMLSSGPAVTSSSQFPYSVAVPYHTQFGLNGRETTWNTLPVGTLASLGGVSGTIYYKKNWLTNTLTIQAQLTANNAQNFAASPANSLLGTLPAEYAPNTTNYFLTHYYASAMFKDDLGVAWVKHMSSVINNVGQIYVNFIRPEATVPAYTVVFNAIIPLD</sequence>
<dbReference type="Proteomes" id="UP000239872">
    <property type="component" value="Unassembled WGS sequence"/>
</dbReference>
<evidence type="ECO:0000313" key="1">
    <source>
        <dbReference type="EMBL" id="PQJ12117.1"/>
    </source>
</evidence>
<keyword evidence="2" id="KW-1185">Reference proteome</keyword>
<name>A0A2S7SZS7_9BACT</name>
<dbReference type="OrthoDB" id="9113831at2"/>
<accession>A0A2S7SZS7</accession>
<dbReference type="EMBL" id="PPSL01000002">
    <property type="protein sequence ID" value="PQJ12117.1"/>
    <property type="molecule type" value="Genomic_DNA"/>
</dbReference>
<dbReference type="AlphaFoldDB" id="A0A2S7SZS7"/>